<dbReference type="InterPro" id="IPR043202">
    <property type="entry name" value="Band-7_stomatin-like"/>
</dbReference>
<dbReference type="PANTHER" id="PTHR10264:SF19">
    <property type="entry name" value="AT06885P-RELATED"/>
    <property type="match status" value="1"/>
</dbReference>
<reference evidence="4 5" key="1">
    <citation type="submission" date="2024-10" db="EMBL/GenBank/DDBJ databases">
        <title>The Natural Products Discovery Center: Release of the First 8490 Sequenced Strains for Exploring Actinobacteria Biosynthetic Diversity.</title>
        <authorList>
            <person name="Kalkreuter E."/>
            <person name="Kautsar S.A."/>
            <person name="Yang D."/>
            <person name="Bader C.D."/>
            <person name="Teijaro C.N."/>
            <person name="Fluegel L."/>
            <person name="Davis C.M."/>
            <person name="Simpson J.R."/>
            <person name="Lauterbach L."/>
            <person name="Steele A.D."/>
            <person name="Gui C."/>
            <person name="Meng S."/>
            <person name="Li G."/>
            <person name="Viehrig K."/>
            <person name="Ye F."/>
            <person name="Su P."/>
            <person name="Kiefer A.F."/>
            <person name="Nichols A."/>
            <person name="Cepeda A.J."/>
            <person name="Yan W."/>
            <person name="Fan B."/>
            <person name="Jiang Y."/>
            <person name="Adhikari A."/>
            <person name="Zheng C.-J."/>
            <person name="Schuster L."/>
            <person name="Cowan T.M."/>
            <person name="Smanski M.J."/>
            <person name="Chevrette M.G."/>
            <person name="De Carvalho L.P.S."/>
            <person name="Shen B."/>
        </authorList>
    </citation>
    <scope>NUCLEOTIDE SEQUENCE [LARGE SCALE GENOMIC DNA]</scope>
    <source>
        <strain evidence="4 5">NPDC015755</strain>
    </source>
</reference>
<proteinExistence type="inferred from homology"/>
<organism evidence="4 5">
    <name type="scientific">Streptomyces lateritius</name>
    <dbReference type="NCBI Taxonomy" id="67313"/>
    <lineage>
        <taxon>Bacteria</taxon>
        <taxon>Bacillati</taxon>
        <taxon>Actinomycetota</taxon>
        <taxon>Actinomycetes</taxon>
        <taxon>Kitasatosporales</taxon>
        <taxon>Streptomycetaceae</taxon>
        <taxon>Streptomyces</taxon>
    </lineage>
</organism>
<dbReference type="InterPro" id="IPR001972">
    <property type="entry name" value="Stomatin_HflK_fam"/>
</dbReference>
<evidence type="ECO:0000313" key="5">
    <source>
        <dbReference type="Proteomes" id="UP001603013"/>
    </source>
</evidence>
<accession>A0ABW6YI24</accession>
<keyword evidence="5" id="KW-1185">Reference proteome</keyword>
<feature type="compositionally biased region" description="Acidic residues" evidence="2">
    <location>
        <begin position="320"/>
        <end position="331"/>
    </location>
</feature>
<feature type="compositionally biased region" description="Pro residues" evidence="2">
    <location>
        <begin position="281"/>
        <end position="290"/>
    </location>
</feature>
<dbReference type="Gene3D" id="6.10.250.2090">
    <property type="match status" value="1"/>
</dbReference>
<evidence type="ECO:0000256" key="2">
    <source>
        <dbReference type="SAM" id="MobiDB-lite"/>
    </source>
</evidence>
<dbReference type="InterPro" id="IPR036013">
    <property type="entry name" value="Band_7/SPFH_dom_sf"/>
</dbReference>
<feature type="compositionally biased region" description="Low complexity" evidence="2">
    <location>
        <begin position="302"/>
        <end position="311"/>
    </location>
</feature>
<dbReference type="SMART" id="SM00244">
    <property type="entry name" value="PHB"/>
    <property type="match status" value="1"/>
</dbReference>
<comment type="similarity">
    <text evidence="1">Belongs to the band 7/mec-2 family.</text>
</comment>
<dbReference type="PANTHER" id="PTHR10264">
    <property type="entry name" value="BAND 7 PROTEIN-RELATED"/>
    <property type="match status" value="1"/>
</dbReference>
<dbReference type="Gene3D" id="3.30.479.30">
    <property type="entry name" value="Band 7 domain"/>
    <property type="match status" value="1"/>
</dbReference>
<gene>
    <name evidence="4" type="ORF">ACF05T_25850</name>
</gene>
<dbReference type="RefSeq" id="WP_391936453.1">
    <property type="nucleotide sequence ID" value="NZ_JBIBSM010000015.1"/>
</dbReference>
<feature type="compositionally biased region" description="Low complexity" evidence="2">
    <location>
        <begin position="263"/>
        <end position="280"/>
    </location>
</feature>
<evidence type="ECO:0000313" key="4">
    <source>
        <dbReference type="EMBL" id="MFF8279502.1"/>
    </source>
</evidence>
<dbReference type="PRINTS" id="PR00721">
    <property type="entry name" value="STOMATIN"/>
</dbReference>
<feature type="domain" description="Band 7" evidence="3">
    <location>
        <begin position="22"/>
        <end position="180"/>
    </location>
</feature>
<protein>
    <submittedName>
        <fullName evidence="4">Slipin family protein</fullName>
    </submittedName>
</protein>
<dbReference type="CDD" id="cd08826">
    <property type="entry name" value="SPFH_eoslipins_u1"/>
    <property type="match status" value="1"/>
</dbReference>
<dbReference type="InterPro" id="IPR001107">
    <property type="entry name" value="Band_7"/>
</dbReference>
<evidence type="ECO:0000256" key="1">
    <source>
        <dbReference type="ARBA" id="ARBA00008164"/>
    </source>
</evidence>
<dbReference type="Pfam" id="PF01145">
    <property type="entry name" value="Band_7"/>
    <property type="match status" value="1"/>
</dbReference>
<dbReference type="SUPFAM" id="SSF117892">
    <property type="entry name" value="Band 7/SPFH domain"/>
    <property type="match status" value="1"/>
</dbReference>
<comment type="caution">
    <text evidence="4">The sequence shown here is derived from an EMBL/GenBank/DDBJ whole genome shotgun (WGS) entry which is preliminary data.</text>
</comment>
<evidence type="ECO:0000259" key="3">
    <source>
        <dbReference type="SMART" id="SM00244"/>
    </source>
</evidence>
<dbReference type="EMBL" id="JBIBSM010000015">
    <property type="protein sequence ID" value="MFF8279502.1"/>
    <property type="molecule type" value="Genomic_DNA"/>
</dbReference>
<sequence length="352" mass="37540">MLEELLTAAAGVATAAVVYAGAAARVVKQYERGVVFRFGRLLPEVRRPGFTMIVPVIDRLHKVNLQIVTLPVPAQEGITRDNVTVRVDAVVYFKVVDAADALVRVEDYRFAVSQMAQTSLRSIIGKSDLDDLLSNREKLNQGLELMLDSPAMGWGVAIDRVEIKDVSLPETMKRSMARQAEADRERRARVINADAELQASKKLAEAAAVMSEQPAALQLRLLQTVVAVAAEKNSTLVLPFPVELLRFLERAAQAQGGGERSQAAGASAPATPATTSAPATPSAPPAPPVALPETFTDLSPDLPGEPGAPGAYEPPLPDLGDYEDPEDETDDTVIGPPVDPAPRSSLSTRDGP</sequence>
<dbReference type="Proteomes" id="UP001603013">
    <property type="component" value="Unassembled WGS sequence"/>
</dbReference>
<name>A0ABW6YI24_9ACTN</name>
<feature type="region of interest" description="Disordered" evidence="2">
    <location>
        <begin position="256"/>
        <end position="352"/>
    </location>
</feature>